<dbReference type="Proteomes" id="UP000095472">
    <property type="component" value="Chromosome"/>
</dbReference>
<reference evidence="1 2" key="1">
    <citation type="journal article" date="2016" name="Genome Announc.">
        <title>Draft Genome Sequence of the Thermotolerant Cyanobacterium Desertifilum sp. IPPAS B-1220.</title>
        <authorList>
            <person name="Mironov K.S."/>
            <person name="Sinetova M.A."/>
            <person name="Bolatkhan K."/>
            <person name="Zayadan B.K."/>
            <person name="Ustinova V.V."/>
            <person name="Kupriyanova E.V."/>
            <person name="Skrypnik A.N."/>
            <person name="Gogoleva N.E."/>
            <person name="Gogolev Y.V."/>
            <person name="Los D.A."/>
        </authorList>
    </citation>
    <scope>NUCLEOTIDE SEQUENCE [LARGE SCALE GENOMIC DNA]</scope>
    <source>
        <strain evidence="1 2">IPPAS B-1220</strain>
    </source>
</reference>
<proteinExistence type="predicted"/>
<dbReference type="EMBL" id="CP182909">
    <property type="protein sequence ID" value="XPM62887.1"/>
    <property type="molecule type" value="Genomic_DNA"/>
</dbReference>
<organism evidence="1 2">
    <name type="scientific">Desertifilum tharense IPPAS B-1220</name>
    <dbReference type="NCBI Taxonomy" id="1781255"/>
    <lineage>
        <taxon>Bacteria</taxon>
        <taxon>Bacillati</taxon>
        <taxon>Cyanobacteriota</taxon>
        <taxon>Cyanophyceae</taxon>
        <taxon>Desertifilales</taxon>
        <taxon>Desertifilaceae</taxon>
        <taxon>Desertifilum</taxon>
    </lineage>
</organism>
<accession>A0ACD5GQI5</accession>
<name>A0ACD5GQI5_9CYAN</name>
<protein>
    <submittedName>
        <fullName evidence="1">Uncharacterized protein</fullName>
    </submittedName>
</protein>
<keyword evidence="2" id="KW-1185">Reference proteome</keyword>
<evidence type="ECO:0000313" key="1">
    <source>
        <dbReference type="EMBL" id="XPM62887.1"/>
    </source>
</evidence>
<gene>
    <name evidence="1" type="ORF">BH720_025630</name>
</gene>
<evidence type="ECO:0000313" key="2">
    <source>
        <dbReference type="Proteomes" id="UP000095472"/>
    </source>
</evidence>
<sequence>MGNISSQGLSQGGDITFRTDTGELIRATASSIPSRNKERREMLLYRRLGIS</sequence>